<reference evidence="2 3" key="1">
    <citation type="submission" date="2019-03" db="EMBL/GenBank/DDBJ databases">
        <title>Single cell metagenomics reveals metabolic interactions within the superorganism composed of flagellate Streblomastix strix and complex community of Bacteroidetes bacteria on its surface.</title>
        <authorList>
            <person name="Treitli S.C."/>
            <person name="Kolisko M."/>
            <person name="Husnik F."/>
            <person name="Keeling P."/>
            <person name="Hampl V."/>
        </authorList>
    </citation>
    <scope>NUCLEOTIDE SEQUENCE [LARGE SCALE GENOMIC DNA]</scope>
    <source>
        <strain evidence="2">ST1C</strain>
    </source>
</reference>
<comment type="caution">
    <text evidence="2">The sequence shown here is derived from an EMBL/GenBank/DDBJ whole genome shotgun (WGS) entry which is preliminary data.</text>
</comment>
<gene>
    <name evidence="2" type="ORF">EZS28_043514</name>
</gene>
<dbReference type="EMBL" id="SNRW01026217">
    <property type="protein sequence ID" value="KAA6360959.1"/>
    <property type="molecule type" value="Genomic_DNA"/>
</dbReference>
<dbReference type="PANTHER" id="PTHR48135">
    <property type="match status" value="1"/>
</dbReference>
<dbReference type="Proteomes" id="UP000324800">
    <property type="component" value="Unassembled WGS sequence"/>
</dbReference>
<name>A0A5J4TSU3_9EUKA</name>
<dbReference type="PANTHER" id="PTHR48135:SF1">
    <property type="entry name" value="KILA-N DOMAIN-CONTAINING PROTEIN"/>
    <property type="match status" value="1"/>
</dbReference>
<sequence length="196" mass="23219">MEQVKTTTQTSTNETFINASYNGMNILMRKSDGYINATQFCDQYYKRFRNLLRKEQWRDYLVEETKDLSSARIRAHGLIDEDTNKGYTNEYRGYYVHPNLINYIAAWICPKYAVYVRKIMDSINERILATHDETTSIQEHTEDTINMVIEEQKIAIEEYQNEIKSLKPRAVPKDKETSYILAIELEDEWQGKITYQ</sequence>
<dbReference type="GO" id="GO:0003677">
    <property type="term" value="F:DNA binding"/>
    <property type="evidence" value="ECO:0007669"/>
    <property type="project" value="InterPro"/>
</dbReference>
<dbReference type="PROSITE" id="PS51301">
    <property type="entry name" value="KILA_N"/>
    <property type="match status" value="1"/>
</dbReference>
<dbReference type="InterPro" id="IPR017880">
    <property type="entry name" value="KilA_N"/>
</dbReference>
<evidence type="ECO:0000313" key="3">
    <source>
        <dbReference type="Proteomes" id="UP000324800"/>
    </source>
</evidence>
<dbReference type="Pfam" id="PF04383">
    <property type="entry name" value="KilA-N"/>
    <property type="match status" value="1"/>
</dbReference>
<dbReference type="InterPro" id="IPR036887">
    <property type="entry name" value="HTH_APSES_sf"/>
</dbReference>
<organism evidence="2 3">
    <name type="scientific">Streblomastix strix</name>
    <dbReference type="NCBI Taxonomy" id="222440"/>
    <lineage>
        <taxon>Eukaryota</taxon>
        <taxon>Metamonada</taxon>
        <taxon>Preaxostyla</taxon>
        <taxon>Oxymonadida</taxon>
        <taxon>Streblomastigidae</taxon>
        <taxon>Streblomastix</taxon>
    </lineage>
</organism>
<dbReference type="SUPFAM" id="SSF54616">
    <property type="entry name" value="DNA-binding domain of Mlu1-box binding protein MBP1"/>
    <property type="match status" value="1"/>
</dbReference>
<dbReference type="SMART" id="SM01252">
    <property type="entry name" value="KilA-N"/>
    <property type="match status" value="1"/>
</dbReference>
<dbReference type="InterPro" id="IPR018004">
    <property type="entry name" value="KilA/APSES_HTH"/>
</dbReference>
<evidence type="ECO:0000313" key="2">
    <source>
        <dbReference type="EMBL" id="KAA6360959.1"/>
    </source>
</evidence>
<proteinExistence type="predicted"/>
<dbReference type="AlphaFoldDB" id="A0A5J4TSU3"/>
<feature type="domain" description="KilA-N" evidence="1">
    <location>
        <begin position="15"/>
        <end position="123"/>
    </location>
</feature>
<evidence type="ECO:0000259" key="1">
    <source>
        <dbReference type="PROSITE" id="PS51301"/>
    </source>
</evidence>
<protein>
    <recommendedName>
        <fullName evidence="1">KilA-N domain-containing protein</fullName>
    </recommendedName>
</protein>
<feature type="non-terminal residue" evidence="2">
    <location>
        <position position="196"/>
    </location>
</feature>
<accession>A0A5J4TSU3</accession>